<dbReference type="Proteomes" id="UP000663843">
    <property type="component" value="Unassembled WGS sequence"/>
</dbReference>
<name>A0A8H3AHX1_9AGAM</name>
<dbReference type="CDD" id="cd00048">
    <property type="entry name" value="DSRM_SF"/>
    <property type="match status" value="1"/>
</dbReference>
<proteinExistence type="predicted"/>
<comment type="caution">
    <text evidence="2">The sequence shown here is derived from an EMBL/GenBank/DDBJ whole genome shotgun (WGS) entry which is preliminary data.</text>
</comment>
<evidence type="ECO:0000313" key="3">
    <source>
        <dbReference type="Proteomes" id="UP000663843"/>
    </source>
</evidence>
<dbReference type="SUPFAM" id="SSF54768">
    <property type="entry name" value="dsRNA-binding domain-like"/>
    <property type="match status" value="1"/>
</dbReference>
<gene>
    <name evidence="2" type="ORF">RDB_LOCUS55054</name>
</gene>
<accession>A0A8H3AHX1</accession>
<organism evidence="2 3">
    <name type="scientific">Rhizoctonia solani</name>
    <dbReference type="NCBI Taxonomy" id="456999"/>
    <lineage>
        <taxon>Eukaryota</taxon>
        <taxon>Fungi</taxon>
        <taxon>Dikarya</taxon>
        <taxon>Basidiomycota</taxon>
        <taxon>Agaricomycotina</taxon>
        <taxon>Agaricomycetes</taxon>
        <taxon>Cantharellales</taxon>
        <taxon>Ceratobasidiaceae</taxon>
        <taxon>Rhizoctonia</taxon>
    </lineage>
</organism>
<evidence type="ECO:0000313" key="2">
    <source>
        <dbReference type="EMBL" id="CAE6422624.1"/>
    </source>
</evidence>
<evidence type="ECO:0000256" key="1">
    <source>
        <dbReference type="SAM" id="MobiDB-lite"/>
    </source>
</evidence>
<protein>
    <submittedName>
        <fullName evidence="2">Uncharacterized protein</fullName>
    </submittedName>
</protein>
<feature type="region of interest" description="Disordered" evidence="1">
    <location>
        <begin position="81"/>
        <end position="101"/>
    </location>
</feature>
<dbReference type="Gene3D" id="3.30.160.20">
    <property type="match status" value="1"/>
</dbReference>
<sequence>MESNPAANEPSAFTARSGGYVFSELTPTNKALSQVNNWHAGVWEGQPVQWVLDQEGTKHQPTWIAVPIIMGELHPQYRGSGVSKKAAKEDSALQIRGSRHC</sequence>
<dbReference type="EMBL" id="CAJMWT010001847">
    <property type="protein sequence ID" value="CAE6422624.1"/>
    <property type="molecule type" value="Genomic_DNA"/>
</dbReference>
<dbReference type="AlphaFoldDB" id="A0A8H3AHX1"/>
<reference evidence="2" key="1">
    <citation type="submission" date="2021-01" db="EMBL/GenBank/DDBJ databases">
        <authorList>
            <person name="Kaushik A."/>
        </authorList>
    </citation>
    <scope>NUCLEOTIDE SEQUENCE</scope>
    <source>
        <strain evidence="2">AG2-2IIIB</strain>
    </source>
</reference>